<proteinExistence type="predicted"/>
<keyword evidence="1" id="KW-0812">Transmembrane</keyword>
<feature type="transmembrane region" description="Helical" evidence="1">
    <location>
        <begin position="82"/>
        <end position="104"/>
    </location>
</feature>
<feature type="transmembrane region" description="Helical" evidence="1">
    <location>
        <begin position="5"/>
        <end position="24"/>
    </location>
</feature>
<dbReference type="EMBL" id="BART01038242">
    <property type="protein sequence ID" value="GAH15452.1"/>
    <property type="molecule type" value="Genomic_DNA"/>
</dbReference>
<comment type="caution">
    <text evidence="2">The sequence shown here is derived from an EMBL/GenBank/DDBJ whole genome shotgun (WGS) entry which is preliminary data.</text>
</comment>
<accession>X1D5I7</accession>
<name>X1D5I7_9ZZZZ</name>
<gene>
    <name evidence="2" type="ORF">S01H4_63537</name>
</gene>
<evidence type="ECO:0000256" key="1">
    <source>
        <dbReference type="SAM" id="Phobius"/>
    </source>
</evidence>
<evidence type="ECO:0000313" key="2">
    <source>
        <dbReference type="EMBL" id="GAH15452.1"/>
    </source>
</evidence>
<keyword evidence="1" id="KW-0472">Membrane</keyword>
<dbReference type="AlphaFoldDB" id="X1D5I7"/>
<protein>
    <submittedName>
        <fullName evidence="2">Uncharacterized protein</fullName>
    </submittedName>
</protein>
<organism evidence="2">
    <name type="scientific">marine sediment metagenome</name>
    <dbReference type="NCBI Taxonomy" id="412755"/>
    <lineage>
        <taxon>unclassified sequences</taxon>
        <taxon>metagenomes</taxon>
        <taxon>ecological metagenomes</taxon>
    </lineage>
</organism>
<feature type="transmembrane region" description="Helical" evidence="1">
    <location>
        <begin position="51"/>
        <end position="70"/>
    </location>
</feature>
<sequence>VKLFIVGTSLILLGIIFTMIMNAIPRPTNYGSEEYYAYFDTMRGLSNARGFFVQSGVLGIIVSIFLGAVGDRGVSDMTKRGMMVALGLCVLGLVALMIFGTIAVY</sequence>
<keyword evidence="1" id="KW-1133">Transmembrane helix</keyword>
<feature type="non-terminal residue" evidence="2">
    <location>
        <position position="1"/>
    </location>
</feature>
<reference evidence="2" key="1">
    <citation type="journal article" date="2014" name="Front. Microbiol.">
        <title>High frequency of phylogenetically diverse reductive dehalogenase-homologous genes in deep subseafloor sedimentary metagenomes.</title>
        <authorList>
            <person name="Kawai M."/>
            <person name="Futagami T."/>
            <person name="Toyoda A."/>
            <person name="Takaki Y."/>
            <person name="Nishi S."/>
            <person name="Hori S."/>
            <person name="Arai W."/>
            <person name="Tsubouchi T."/>
            <person name="Morono Y."/>
            <person name="Uchiyama I."/>
            <person name="Ito T."/>
            <person name="Fujiyama A."/>
            <person name="Inagaki F."/>
            <person name="Takami H."/>
        </authorList>
    </citation>
    <scope>NUCLEOTIDE SEQUENCE</scope>
    <source>
        <strain evidence="2">Expedition CK06-06</strain>
    </source>
</reference>